<keyword evidence="5 6" id="KW-0067">ATP-binding</keyword>
<accession>A0A1H4SYP4</accession>
<keyword evidence="4 6" id="KW-0418">Kinase</keyword>
<dbReference type="SUPFAM" id="SSF143724">
    <property type="entry name" value="PHP14-like"/>
    <property type="match status" value="1"/>
</dbReference>
<feature type="active site" description="Phosphohistidine intermediate" evidence="6">
    <location>
        <position position="469"/>
    </location>
</feature>
<dbReference type="OrthoDB" id="9761456at2"/>
<evidence type="ECO:0000256" key="2">
    <source>
        <dbReference type="ARBA" id="ARBA00022679"/>
    </source>
</evidence>
<dbReference type="Pfam" id="PF02503">
    <property type="entry name" value="PP_kinase"/>
    <property type="match status" value="1"/>
</dbReference>
<dbReference type="HAMAP" id="MF_00347">
    <property type="entry name" value="Polyphosphate_kinase"/>
    <property type="match status" value="1"/>
</dbReference>
<dbReference type="EMBL" id="FNSD01000001">
    <property type="protein sequence ID" value="SEC49315.1"/>
    <property type="molecule type" value="Genomic_DNA"/>
</dbReference>
<dbReference type="GO" id="GO:0006799">
    <property type="term" value="P:polyphosphate biosynthetic process"/>
    <property type="evidence" value="ECO:0007669"/>
    <property type="project" value="UniProtKB-UniRule"/>
</dbReference>
<dbReference type="InterPro" id="IPR024953">
    <property type="entry name" value="PP_kinase_middle"/>
</dbReference>
<evidence type="ECO:0000259" key="10">
    <source>
        <dbReference type="Pfam" id="PF13089"/>
    </source>
</evidence>
<keyword evidence="2 6" id="KW-0808">Transferase</keyword>
<dbReference type="NCBIfam" id="TIGR03705">
    <property type="entry name" value="poly_P_kin"/>
    <property type="match status" value="1"/>
</dbReference>
<evidence type="ECO:0000259" key="12">
    <source>
        <dbReference type="Pfam" id="PF17941"/>
    </source>
</evidence>
<dbReference type="CDD" id="cd09168">
    <property type="entry name" value="PLDc_PaPPK1_C2_like"/>
    <property type="match status" value="1"/>
</dbReference>
<feature type="domain" description="Polyphosphate kinase C-terminal" evidence="11">
    <location>
        <begin position="538"/>
        <end position="717"/>
    </location>
</feature>
<keyword evidence="1 6" id="KW-0597">Phosphoprotein</keyword>
<comment type="catalytic activity">
    <reaction evidence="6 7">
        <text>[phosphate](n) + ATP = [phosphate](n+1) + ADP</text>
        <dbReference type="Rhea" id="RHEA:19573"/>
        <dbReference type="Rhea" id="RHEA-COMP:9859"/>
        <dbReference type="Rhea" id="RHEA-COMP:14280"/>
        <dbReference type="ChEBI" id="CHEBI:16838"/>
        <dbReference type="ChEBI" id="CHEBI:30616"/>
        <dbReference type="ChEBI" id="CHEBI:456216"/>
        <dbReference type="EC" id="2.7.4.1"/>
    </reaction>
</comment>
<gene>
    <name evidence="6" type="primary">ppk</name>
    <name evidence="13" type="ORF">SAMN05443244_3595</name>
</gene>
<dbReference type="AlphaFoldDB" id="A0A1H4SYP4"/>
<evidence type="ECO:0000259" key="11">
    <source>
        <dbReference type="Pfam" id="PF13090"/>
    </source>
</evidence>
<keyword evidence="3 6" id="KW-0547">Nucleotide-binding</keyword>
<dbReference type="InterPro" id="IPR036830">
    <property type="entry name" value="PP_kinase_middle_dom_sf"/>
</dbReference>
<sequence length="826" mass="92206">MPKNANTSRAKATPQRTAQPARSIANSSSPQHLFFNRDESWLRFNGRVLEEAQDTTNPLLERVKFLSITASNLDEFIEVRVAGILQRIEDGYQKPLGEDDDGMSEQERLDALADQLHRFNREQYACWTRSLIPALRDERVELLDWDDLDEASLRHANEYFDREVDPLLTPVTIDPTHPFPRVLNKALCIGLLLRRKQGGRRTPGVGMLGVVTVPRSLPRLVRLPSPDGTYRFLFLHELIQARVPRLFPGYEVLARAAFRVTRNSNLYLQEEESRSLLESVRAELHNRRKGDVVRLEIAAGADEELIDQLRVNFELERWQIFRAEEPVNLTRVMEIVNAVDRPDLKFPKFVGRDYMPPPLPDGRPGCLFETLRQGDILLHHPFDSFRAVERFIEAGTEDDRVIAIKQTLYRTSADSPLFQALLDAAQTTDVTVVVELMARFDEDSNIRWARTLEDAGVQVFHGIVGLKTHAKLALLVRRDPDGVTRRYAHLGTGNYNSVTARFYTDISLITADEAITGAVQRVFNYLTADAQDENFRPLMVAPVTLANDILHLIDREAQHARAGRPARIVAKMNALLDGKTIRALYAASQAGVEIDLIIRGMCSLRPGVRKLSERIRVRSIVGRFLEHSRIFWFANGTDGKTGAADKSEVFCGSADWMPRNLYERCEDLYPVTAPALKKRLREEILEAYLSDTVKARLLQEDGEYTRPPRGSHPVEAQVLLMELAAAESAPASPNPGHSAAAKSATEAKDAAADKVSPPARRVLRHRSSDVSTAEKKAAAVKHTAPSAQAKKAVPAKSAAPVNAAAKKAVAKRASAKKASAKKATSP</sequence>
<evidence type="ECO:0000313" key="14">
    <source>
        <dbReference type="Proteomes" id="UP000182409"/>
    </source>
</evidence>
<dbReference type="Gene3D" id="3.30.870.10">
    <property type="entry name" value="Endonuclease Chain A"/>
    <property type="match status" value="2"/>
</dbReference>
<dbReference type="PANTHER" id="PTHR30218">
    <property type="entry name" value="POLYPHOSPHATE KINASE"/>
    <property type="match status" value="1"/>
</dbReference>
<dbReference type="Gene3D" id="3.30.1840.10">
    <property type="entry name" value="Polyphosphate kinase middle domain"/>
    <property type="match status" value="1"/>
</dbReference>
<dbReference type="SUPFAM" id="SSF56024">
    <property type="entry name" value="Phospholipase D/nuclease"/>
    <property type="match status" value="2"/>
</dbReference>
<evidence type="ECO:0000256" key="5">
    <source>
        <dbReference type="ARBA" id="ARBA00022840"/>
    </source>
</evidence>
<feature type="compositionally biased region" description="Basic and acidic residues" evidence="8">
    <location>
        <begin position="766"/>
        <end position="777"/>
    </location>
</feature>
<feature type="domain" description="Polyphosphate kinase N-terminal" evidence="10">
    <location>
        <begin position="34"/>
        <end position="142"/>
    </location>
</feature>
<protein>
    <recommendedName>
        <fullName evidence="6 7">Polyphosphate kinase</fullName>
        <ecNumber evidence="6 7">2.7.4.1</ecNumber>
    </recommendedName>
    <alternativeName>
        <fullName evidence="6">ATP-polyphosphate phosphotransferase</fullName>
    </alternativeName>
    <alternativeName>
        <fullName evidence="6">Polyphosphoric acid kinase</fullName>
    </alternativeName>
</protein>
<dbReference type="SUPFAM" id="SSF140356">
    <property type="entry name" value="PPK N-terminal domain-like"/>
    <property type="match status" value="1"/>
</dbReference>
<dbReference type="NCBIfam" id="NF003918">
    <property type="entry name" value="PRK05443.1-2"/>
    <property type="match status" value="1"/>
</dbReference>
<dbReference type="GO" id="GO:0008976">
    <property type="term" value="F:polyphosphate kinase activity"/>
    <property type="evidence" value="ECO:0007669"/>
    <property type="project" value="UniProtKB-UniRule"/>
</dbReference>
<proteinExistence type="inferred from homology"/>
<dbReference type="InterPro" id="IPR025198">
    <property type="entry name" value="PPK_N_dom"/>
</dbReference>
<comment type="similarity">
    <text evidence="6 7">Belongs to the polyphosphate kinase 1 (PPK1) family.</text>
</comment>
<dbReference type="Pfam" id="PF17941">
    <property type="entry name" value="PP_kinase_C_1"/>
    <property type="match status" value="1"/>
</dbReference>
<feature type="region of interest" description="Disordered" evidence="8">
    <location>
        <begin position="1"/>
        <end position="29"/>
    </location>
</feature>
<keyword evidence="6" id="KW-0479">Metal-binding</keyword>
<dbReference type="NCBIfam" id="NF003921">
    <property type="entry name" value="PRK05443.2-2"/>
    <property type="match status" value="1"/>
</dbReference>
<dbReference type="GO" id="GO:0009358">
    <property type="term" value="C:polyphosphate kinase complex"/>
    <property type="evidence" value="ECO:0007669"/>
    <property type="project" value="InterPro"/>
</dbReference>
<feature type="binding site" evidence="6">
    <location>
        <position position="503"/>
    </location>
    <ligand>
        <name>ATP</name>
        <dbReference type="ChEBI" id="CHEBI:30616"/>
    </ligand>
</feature>
<dbReference type="InterPro" id="IPR025200">
    <property type="entry name" value="PPK_C_dom2"/>
</dbReference>
<evidence type="ECO:0000256" key="1">
    <source>
        <dbReference type="ARBA" id="ARBA00022553"/>
    </source>
</evidence>
<dbReference type="GO" id="GO:0046872">
    <property type="term" value="F:metal ion binding"/>
    <property type="evidence" value="ECO:0007669"/>
    <property type="project" value="UniProtKB-KW"/>
</dbReference>
<feature type="binding site" evidence="6">
    <location>
        <position position="599"/>
    </location>
    <ligand>
        <name>ATP</name>
        <dbReference type="ChEBI" id="CHEBI:30616"/>
    </ligand>
</feature>
<comment type="function">
    <text evidence="6 7">Catalyzes the reversible transfer of the terminal phosphate of ATP to form a long-chain polyphosphate (polyP).</text>
</comment>
<dbReference type="InterPro" id="IPR041108">
    <property type="entry name" value="PP_kinase_C_1"/>
</dbReference>
<dbReference type="PANTHER" id="PTHR30218:SF0">
    <property type="entry name" value="POLYPHOSPHATE KINASE"/>
    <property type="match status" value="1"/>
</dbReference>
<evidence type="ECO:0000259" key="9">
    <source>
        <dbReference type="Pfam" id="PF02503"/>
    </source>
</evidence>
<feature type="compositionally biased region" description="Low complexity" evidence="8">
    <location>
        <begin position="784"/>
        <end position="807"/>
    </location>
</feature>
<dbReference type="InterPro" id="IPR036832">
    <property type="entry name" value="PPK_N_dom_sf"/>
</dbReference>
<evidence type="ECO:0000256" key="3">
    <source>
        <dbReference type="ARBA" id="ARBA00022741"/>
    </source>
</evidence>
<evidence type="ECO:0000256" key="4">
    <source>
        <dbReference type="ARBA" id="ARBA00022777"/>
    </source>
</evidence>
<feature type="compositionally biased region" description="Basic residues" evidence="8">
    <location>
        <begin position="808"/>
        <end position="820"/>
    </location>
</feature>
<dbReference type="Gene3D" id="1.20.58.310">
    <property type="entry name" value="Polyphosphate kinase N-terminal domain"/>
    <property type="match status" value="1"/>
</dbReference>
<dbReference type="Pfam" id="PF13089">
    <property type="entry name" value="PP_kinase_N"/>
    <property type="match status" value="1"/>
</dbReference>
<dbReference type="GO" id="GO:0005524">
    <property type="term" value="F:ATP binding"/>
    <property type="evidence" value="ECO:0007669"/>
    <property type="project" value="UniProtKB-KW"/>
</dbReference>
<dbReference type="InterPro" id="IPR003414">
    <property type="entry name" value="PP_kinase"/>
</dbReference>
<evidence type="ECO:0000256" key="6">
    <source>
        <dbReference type="HAMAP-Rule" id="MF_00347"/>
    </source>
</evidence>
<name>A0A1H4SYP4_9BACT</name>
<comment type="PTM">
    <text evidence="6 7">An intermediate of this reaction is the autophosphorylated ppk in which a phosphate is covalently linked to a histidine residue through a N-P bond.</text>
</comment>
<feature type="binding site" evidence="6">
    <location>
        <position position="72"/>
    </location>
    <ligand>
        <name>ATP</name>
        <dbReference type="ChEBI" id="CHEBI:30616"/>
    </ligand>
</feature>
<keyword evidence="6" id="KW-0460">Magnesium</keyword>
<dbReference type="Pfam" id="PF13090">
    <property type="entry name" value="PP_kinase_C"/>
    <property type="match status" value="1"/>
</dbReference>
<reference evidence="13 14" key="1">
    <citation type="submission" date="2016-10" db="EMBL/GenBank/DDBJ databases">
        <authorList>
            <person name="de Groot N.N."/>
        </authorList>
    </citation>
    <scope>NUCLEOTIDE SEQUENCE [LARGE SCALE GENOMIC DNA]</scope>
    <source>
        <strain evidence="13 14">AB35.6</strain>
    </source>
</reference>
<feature type="binding site" evidence="6">
    <location>
        <position position="439"/>
    </location>
    <ligand>
        <name>Mg(2+)</name>
        <dbReference type="ChEBI" id="CHEBI:18420"/>
    </ligand>
</feature>
<feature type="binding site" evidence="6">
    <location>
        <position position="410"/>
    </location>
    <ligand>
        <name>Mg(2+)</name>
        <dbReference type="ChEBI" id="CHEBI:18420"/>
    </ligand>
</feature>
<feature type="region of interest" description="Disordered" evidence="8">
    <location>
        <begin position="727"/>
        <end position="826"/>
    </location>
</feature>
<comment type="cofactor">
    <cofactor evidence="6">
        <name>Mg(2+)</name>
        <dbReference type="ChEBI" id="CHEBI:18420"/>
    </cofactor>
</comment>
<dbReference type="RefSeq" id="WP_083350621.1">
    <property type="nucleotide sequence ID" value="NZ_FNSD01000001.1"/>
</dbReference>
<organism evidence="13 14">
    <name type="scientific">Terriglobus roseus</name>
    <dbReference type="NCBI Taxonomy" id="392734"/>
    <lineage>
        <taxon>Bacteria</taxon>
        <taxon>Pseudomonadati</taxon>
        <taxon>Acidobacteriota</taxon>
        <taxon>Terriglobia</taxon>
        <taxon>Terriglobales</taxon>
        <taxon>Acidobacteriaceae</taxon>
        <taxon>Terriglobus</taxon>
    </lineage>
</organism>
<dbReference type="EC" id="2.7.4.1" evidence="6 7"/>
<evidence type="ECO:0000256" key="7">
    <source>
        <dbReference type="RuleBase" id="RU003800"/>
    </source>
</evidence>
<dbReference type="Proteomes" id="UP000182409">
    <property type="component" value="Unassembled WGS sequence"/>
</dbReference>
<feature type="domain" description="Polyphosphate kinase middle" evidence="9">
    <location>
        <begin position="155"/>
        <end position="335"/>
    </location>
</feature>
<feature type="domain" description="Polyphosphate kinase C-terminal" evidence="12">
    <location>
        <begin position="367"/>
        <end position="530"/>
    </location>
</feature>
<evidence type="ECO:0000256" key="8">
    <source>
        <dbReference type="SAM" id="MobiDB-lite"/>
    </source>
</evidence>
<feature type="binding site" evidence="6">
    <location>
        <position position="627"/>
    </location>
    <ligand>
        <name>ATP</name>
        <dbReference type="ChEBI" id="CHEBI:30616"/>
    </ligand>
</feature>
<evidence type="ECO:0000313" key="13">
    <source>
        <dbReference type="EMBL" id="SEC49315.1"/>
    </source>
</evidence>